<dbReference type="EMBL" id="MN738754">
    <property type="protein sequence ID" value="QHS83406.1"/>
    <property type="molecule type" value="Genomic_DNA"/>
</dbReference>
<feature type="region of interest" description="Disordered" evidence="1">
    <location>
        <begin position="16"/>
        <end position="70"/>
    </location>
</feature>
<organism evidence="2">
    <name type="scientific">viral metagenome</name>
    <dbReference type="NCBI Taxonomy" id="1070528"/>
    <lineage>
        <taxon>unclassified sequences</taxon>
        <taxon>metagenomes</taxon>
        <taxon>organismal metagenomes</taxon>
    </lineage>
</organism>
<dbReference type="AlphaFoldDB" id="A0A6C0AV27"/>
<feature type="compositionally biased region" description="Basic and acidic residues" evidence="1">
    <location>
        <begin position="21"/>
        <end position="36"/>
    </location>
</feature>
<evidence type="ECO:0000256" key="1">
    <source>
        <dbReference type="SAM" id="MobiDB-lite"/>
    </source>
</evidence>
<reference evidence="2" key="1">
    <citation type="journal article" date="2020" name="Nature">
        <title>Giant virus diversity and host interactions through global metagenomics.</title>
        <authorList>
            <person name="Schulz F."/>
            <person name="Roux S."/>
            <person name="Paez-Espino D."/>
            <person name="Jungbluth S."/>
            <person name="Walsh D.A."/>
            <person name="Denef V.J."/>
            <person name="McMahon K.D."/>
            <person name="Konstantinidis K.T."/>
            <person name="Eloe-Fadrosh E.A."/>
            <person name="Kyrpides N.C."/>
            <person name="Woyke T."/>
        </authorList>
    </citation>
    <scope>NUCLEOTIDE SEQUENCE</scope>
    <source>
        <strain evidence="2">GVMAG-S-ERX555943-30</strain>
    </source>
</reference>
<name>A0A6C0AV27_9ZZZZ</name>
<evidence type="ECO:0000313" key="2">
    <source>
        <dbReference type="EMBL" id="QHS83406.1"/>
    </source>
</evidence>
<feature type="compositionally biased region" description="Polar residues" evidence="1">
    <location>
        <begin position="45"/>
        <end position="69"/>
    </location>
</feature>
<proteinExistence type="predicted"/>
<sequence>MGSCFSKKVDKAATIVVEGSQEPHQKEVSEKRDSKSYVDPLEITLETQPVQNDNVSDISMDSSNQSTSTVENVVEDVVKEEDVVEDEIAVVEEDNEVPPSLSTSSSIVIPVDIPKTANIIESQMDETLLHAFCEDVIHVIHTCVTETGRPKYEDIRNVNDVQDVKKIVLSLGKQKGSWEKVEIKDVVYVIRMITYEHLAYQKNNTSDSIEVTAKMIYKKKLEDGLIVE</sequence>
<accession>A0A6C0AV27</accession>
<protein>
    <submittedName>
        <fullName evidence="2">Uncharacterized protein</fullName>
    </submittedName>
</protein>